<dbReference type="InterPro" id="IPR002446">
    <property type="entry name" value="Lipocalin_bac"/>
</dbReference>
<evidence type="ECO:0000256" key="2">
    <source>
        <dbReference type="PIRNR" id="PIRNR036893"/>
    </source>
</evidence>
<dbReference type="CDD" id="cd19438">
    <property type="entry name" value="lipocalin_Blc-like"/>
    <property type="match status" value="1"/>
</dbReference>
<comment type="similarity">
    <text evidence="1 2">Belongs to the calycin superfamily. Lipocalin family.</text>
</comment>
<feature type="signal peptide" evidence="2">
    <location>
        <begin position="1"/>
        <end position="20"/>
    </location>
</feature>
<dbReference type="SUPFAM" id="SSF50814">
    <property type="entry name" value="Lipocalins"/>
    <property type="match status" value="1"/>
</dbReference>
<dbReference type="InterPro" id="IPR000566">
    <property type="entry name" value="Lipocln_cytosolic_FA-bd_dom"/>
</dbReference>
<dbReference type="InterPro" id="IPR022272">
    <property type="entry name" value="Lipocalin_CS"/>
</dbReference>
<dbReference type="InterPro" id="IPR022271">
    <property type="entry name" value="Lipocalin_ApoD"/>
</dbReference>
<feature type="domain" description="Lipocalin/cytosolic fatty-acid binding" evidence="3">
    <location>
        <begin position="32"/>
        <end position="171"/>
    </location>
</feature>
<sequence length="173" mass="19569">MARQSLFASLLLSLSFAAHAADRPALKTVDHVDLSRYLGRWYEMARLPNRFEKKCDRDVTAQYSQDGEGVRVVNTCTEADGKITQSKGKAKIVDAPANAKLKVTFFWPFYGDYWIIGLDPSYRWAVVGEPSRKYLWVLARESKLSAGEKSEVDRVIREAGYDPSAVVMTKQTR</sequence>
<dbReference type="PRINTS" id="PR01171">
    <property type="entry name" value="BCTLIPOCALIN"/>
</dbReference>
<gene>
    <name evidence="4" type="ORF">ACFQBQ_11215</name>
</gene>
<organism evidence="4 5">
    <name type="scientific">Granulicella cerasi</name>
    <dbReference type="NCBI Taxonomy" id="741063"/>
    <lineage>
        <taxon>Bacteria</taxon>
        <taxon>Pseudomonadati</taxon>
        <taxon>Acidobacteriota</taxon>
        <taxon>Terriglobia</taxon>
        <taxon>Terriglobales</taxon>
        <taxon>Acidobacteriaceae</taxon>
        <taxon>Granulicella</taxon>
    </lineage>
</organism>
<dbReference type="Proteomes" id="UP001596391">
    <property type="component" value="Unassembled WGS sequence"/>
</dbReference>
<dbReference type="InterPro" id="IPR012674">
    <property type="entry name" value="Calycin"/>
</dbReference>
<reference evidence="5" key="1">
    <citation type="journal article" date="2019" name="Int. J. Syst. Evol. Microbiol.">
        <title>The Global Catalogue of Microorganisms (GCM) 10K type strain sequencing project: providing services to taxonomists for standard genome sequencing and annotation.</title>
        <authorList>
            <consortium name="The Broad Institute Genomics Platform"/>
            <consortium name="The Broad Institute Genome Sequencing Center for Infectious Disease"/>
            <person name="Wu L."/>
            <person name="Ma J."/>
        </authorList>
    </citation>
    <scope>NUCLEOTIDE SEQUENCE [LARGE SCALE GENOMIC DNA]</scope>
    <source>
        <strain evidence="5">CGMCC 1.16026</strain>
    </source>
</reference>
<evidence type="ECO:0000259" key="3">
    <source>
        <dbReference type="Pfam" id="PF08212"/>
    </source>
</evidence>
<evidence type="ECO:0000313" key="4">
    <source>
        <dbReference type="EMBL" id="MFC6646140.1"/>
    </source>
</evidence>
<dbReference type="PANTHER" id="PTHR10612:SF34">
    <property type="entry name" value="APOLIPOPROTEIN D"/>
    <property type="match status" value="1"/>
</dbReference>
<evidence type="ECO:0000256" key="1">
    <source>
        <dbReference type="ARBA" id="ARBA00006889"/>
    </source>
</evidence>
<accession>A0ABW1ZB68</accession>
<dbReference type="PIRSF" id="PIRSF036893">
    <property type="entry name" value="Lipocalin_ApoD"/>
    <property type="match status" value="1"/>
</dbReference>
<name>A0ABW1ZB68_9BACT</name>
<dbReference type="PANTHER" id="PTHR10612">
    <property type="entry name" value="APOLIPOPROTEIN D"/>
    <property type="match status" value="1"/>
</dbReference>
<keyword evidence="2" id="KW-0732">Signal</keyword>
<dbReference type="RefSeq" id="WP_263369836.1">
    <property type="nucleotide sequence ID" value="NZ_JAGSYD010000001.1"/>
</dbReference>
<comment type="caution">
    <text evidence="4">The sequence shown here is derived from an EMBL/GenBank/DDBJ whole genome shotgun (WGS) entry which is preliminary data.</text>
</comment>
<keyword evidence="5" id="KW-1185">Reference proteome</keyword>
<protein>
    <submittedName>
        <fullName evidence="4">Lipocalin family protein</fullName>
    </submittedName>
</protein>
<dbReference type="InterPro" id="IPR047202">
    <property type="entry name" value="Lipocalin_Blc-like_dom"/>
</dbReference>
<feature type="chain" id="PRO_5045015302" evidence="2">
    <location>
        <begin position="21"/>
        <end position="173"/>
    </location>
</feature>
<proteinExistence type="inferred from homology"/>
<dbReference type="PROSITE" id="PS00213">
    <property type="entry name" value="LIPOCALIN"/>
    <property type="match status" value="1"/>
</dbReference>
<dbReference type="EMBL" id="JBHSWI010000001">
    <property type="protein sequence ID" value="MFC6646140.1"/>
    <property type="molecule type" value="Genomic_DNA"/>
</dbReference>
<evidence type="ECO:0000313" key="5">
    <source>
        <dbReference type="Proteomes" id="UP001596391"/>
    </source>
</evidence>
<dbReference type="Pfam" id="PF08212">
    <property type="entry name" value="Lipocalin_2"/>
    <property type="match status" value="1"/>
</dbReference>
<dbReference type="Gene3D" id="2.40.128.20">
    <property type="match status" value="1"/>
</dbReference>